<dbReference type="PANTHER" id="PTHR33747:SF1">
    <property type="entry name" value="ADENYLATE CYCLASE-ASSOCIATED CAP C-TERMINAL DOMAIN-CONTAINING PROTEIN"/>
    <property type="match status" value="1"/>
</dbReference>
<gene>
    <name evidence="2" type="ORF">ACFSR1_06215</name>
</gene>
<protein>
    <submittedName>
        <fullName evidence="2">YchJ family protein</fullName>
    </submittedName>
</protein>
<dbReference type="InterPro" id="IPR032710">
    <property type="entry name" value="NTF2-like_dom_sf"/>
</dbReference>
<proteinExistence type="predicted"/>
<sequence>MSKCYCGRSQSYDTCCGRIHTDITLVTTAEDLMRSRYSAFVLAKGEYLMKSHHSTTRPPLKEKKSIVKWANSVKWVKLEVLKTSKGAESDEEGTVEFKAFYFENGALEVIHENSQFVKENGYWVYMGEVDH</sequence>
<dbReference type="SUPFAM" id="SSF54427">
    <property type="entry name" value="NTF2-like"/>
    <property type="match status" value="1"/>
</dbReference>
<reference evidence="3" key="1">
    <citation type="journal article" date="2019" name="Int. J. Syst. Evol. Microbiol.">
        <title>The Global Catalogue of Microorganisms (GCM) 10K type strain sequencing project: providing services to taxonomists for standard genome sequencing and annotation.</title>
        <authorList>
            <consortium name="The Broad Institute Genomics Platform"/>
            <consortium name="The Broad Institute Genome Sequencing Center for Infectious Disease"/>
            <person name="Wu L."/>
            <person name="Ma J."/>
        </authorList>
    </citation>
    <scope>NUCLEOTIDE SEQUENCE [LARGE SCALE GENOMIC DNA]</scope>
    <source>
        <strain evidence="3">KCTC 52274</strain>
    </source>
</reference>
<dbReference type="RefSeq" id="WP_378290697.1">
    <property type="nucleotide sequence ID" value="NZ_JBHULE010000008.1"/>
</dbReference>
<evidence type="ECO:0000259" key="1">
    <source>
        <dbReference type="Pfam" id="PF17775"/>
    </source>
</evidence>
<feature type="domain" description="YchJ-like middle NTF2-like" evidence="1">
    <location>
        <begin position="28"/>
        <end position="126"/>
    </location>
</feature>
<evidence type="ECO:0000313" key="2">
    <source>
        <dbReference type="EMBL" id="MFD2562258.1"/>
    </source>
</evidence>
<organism evidence="2 3">
    <name type="scientific">Aquimarina rubra</name>
    <dbReference type="NCBI Taxonomy" id="1920033"/>
    <lineage>
        <taxon>Bacteria</taxon>
        <taxon>Pseudomonadati</taxon>
        <taxon>Bacteroidota</taxon>
        <taxon>Flavobacteriia</taxon>
        <taxon>Flavobacteriales</taxon>
        <taxon>Flavobacteriaceae</taxon>
        <taxon>Aquimarina</taxon>
    </lineage>
</organism>
<dbReference type="Pfam" id="PF17775">
    <property type="entry name" value="YchJ_M-like"/>
    <property type="match status" value="1"/>
</dbReference>
<comment type="caution">
    <text evidence="2">The sequence shown here is derived from an EMBL/GenBank/DDBJ whole genome shotgun (WGS) entry which is preliminary data.</text>
</comment>
<accession>A0ABW5LET3</accession>
<dbReference type="Gene3D" id="3.10.450.50">
    <property type="match status" value="1"/>
</dbReference>
<name>A0ABW5LET3_9FLAO</name>
<keyword evidence="3" id="KW-1185">Reference proteome</keyword>
<dbReference type="EMBL" id="JBHULE010000008">
    <property type="protein sequence ID" value="MFD2562258.1"/>
    <property type="molecule type" value="Genomic_DNA"/>
</dbReference>
<dbReference type="PANTHER" id="PTHR33747">
    <property type="entry name" value="UPF0225 PROTEIN SCO1677"/>
    <property type="match status" value="1"/>
</dbReference>
<evidence type="ECO:0000313" key="3">
    <source>
        <dbReference type="Proteomes" id="UP001597319"/>
    </source>
</evidence>
<dbReference type="InterPro" id="IPR048469">
    <property type="entry name" value="YchJ-like_M"/>
</dbReference>
<dbReference type="Proteomes" id="UP001597319">
    <property type="component" value="Unassembled WGS sequence"/>
</dbReference>